<comment type="caution">
    <text evidence="9">The sequence shown here is derived from an EMBL/GenBank/DDBJ whole genome shotgun (WGS) entry which is preliminary data.</text>
</comment>
<dbReference type="OrthoDB" id="427030at2759"/>
<evidence type="ECO:0000256" key="5">
    <source>
        <dbReference type="ARBA" id="ARBA00022833"/>
    </source>
</evidence>
<sequence length="136" mass="16092">MGKNNKRCIKNYPCGECTKKFKIPSHLKTHYLHVHAKDVERPFDCLFCERRFASRPISFRHLTTHLRERPHFCGKCSGSFISAGNLKRHLQDHPDVKLGPLGQKRYYCKECDYVGKTISILRRHLQEKHKKEVFRV</sequence>
<reference evidence="9 10" key="1">
    <citation type="journal article" date="2016" name="Genome Biol. Evol.">
        <title>Gene Family Evolution Reflects Adaptation to Soil Environmental Stressors in the Genome of the Collembolan Orchesella cincta.</title>
        <authorList>
            <person name="Faddeeva-Vakhrusheva A."/>
            <person name="Derks M.F."/>
            <person name="Anvar S.Y."/>
            <person name="Agamennone V."/>
            <person name="Suring W."/>
            <person name="Smit S."/>
            <person name="van Straalen N.M."/>
            <person name="Roelofs D."/>
        </authorList>
    </citation>
    <scope>NUCLEOTIDE SEQUENCE [LARGE SCALE GENOMIC DNA]</scope>
    <source>
        <tissue evidence="9">Mixed pool</tissue>
    </source>
</reference>
<dbReference type="Gene3D" id="3.30.160.60">
    <property type="entry name" value="Classic Zinc Finger"/>
    <property type="match status" value="2"/>
</dbReference>
<dbReference type="InterPro" id="IPR013087">
    <property type="entry name" value="Znf_C2H2_type"/>
</dbReference>
<evidence type="ECO:0000256" key="1">
    <source>
        <dbReference type="ARBA" id="ARBA00004123"/>
    </source>
</evidence>
<keyword evidence="4 7" id="KW-0863">Zinc-finger</keyword>
<evidence type="ECO:0000256" key="3">
    <source>
        <dbReference type="ARBA" id="ARBA00022737"/>
    </source>
</evidence>
<evidence type="ECO:0000256" key="4">
    <source>
        <dbReference type="ARBA" id="ARBA00022771"/>
    </source>
</evidence>
<dbReference type="SMART" id="SM00355">
    <property type="entry name" value="ZnF_C2H2"/>
    <property type="match status" value="4"/>
</dbReference>
<dbReference type="GO" id="GO:0008270">
    <property type="term" value="F:zinc ion binding"/>
    <property type="evidence" value="ECO:0007669"/>
    <property type="project" value="UniProtKB-KW"/>
</dbReference>
<accession>A0A1D2MDC1</accession>
<dbReference type="PROSITE" id="PS50157">
    <property type="entry name" value="ZINC_FINGER_C2H2_2"/>
    <property type="match status" value="3"/>
</dbReference>
<evidence type="ECO:0000256" key="6">
    <source>
        <dbReference type="ARBA" id="ARBA00023242"/>
    </source>
</evidence>
<keyword evidence="6" id="KW-0539">Nucleus</keyword>
<feature type="domain" description="C2H2-type" evidence="8">
    <location>
        <begin position="71"/>
        <end position="98"/>
    </location>
</feature>
<dbReference type="GO" id="GO:0005634">
    <property type="term" value="C:nucleus"/>
    <property type="evidence" value="ECO:0007669"/>
    <property type="project" value="UniProtKB-SubCell"/>
</dbReference>
<dbReference type="SUPFAM" id="SSF57667">
    <property type="entry name" value="beta-beta-alpha zinc fingers"/>
    <property type="match status" value="2"/>
</dbReference>
<evidence type="ECO:0000259" key="8">
    <source>
        <dbReference type="PROSITE" id="PS50157"/>
    </source>
</evidence>
<evidence type="ECO:0000256" key="7">
    <source>
        <dbReference type="PROSITE-ProRule" id="PRU00042"/>
    </source>
</evidence>
<keyword evidence="10" id="KW-1185">Reference proteome</keyword>
<dbReference type="Pfam" id="PF13909">
    <property type="entry name" value="zf-H2C2_5"/>
    <property type="match status" value="1"/>
</dbReference>
<dbReference type="STRING" id="48709.A0A1D2MDC1"/>
<keyword evidence="3" id="KW-0677">Repeat</keyword>
<dbReference type="Pfam" id="PF00096">
    <property type="entry name" value="zf-C2H2"/>
    <property type="match status" value="2"/>
</dbReference>
<dbReference type="OMA" id="VERPFDC"/>
<organism evidence="9 10">
    <name type="scientific">Orchesella cincta</name>
    <name type="common">Springtail</name>
    <name type="synonym">Podura cincta</name>
    <dbReference type="NCBI Taxonomy" id="48709"/>
    <lineage>
        <taxon>Eukaryota</taxon>
        <taxon>Metazoa</taxon>
        <taxon>Ecdysozoa</taxon>
        <taxon>Arthropoda</taxon>
        <taxon>Hexapoda</taxon>
        <taxon>Collembola</taxon>
        <taxon>Entomobryomorpha</taxon>
        <taxon>Entomobryoidea</taxon>
        <taxon>Orchesellidae</taxon>
        <taxon>Orchesellinae</taxon>
        <taxon>Orchesella</taxon>
    </lineage>
</organism>
<keyword evidence="5" id="KW-0862">Zinc</keyword>
<dbReference type="PROSITE" id="PS00028">
    <property type="entry name" value="ZINC_FINGER_C2H2_1"/>
    <property type="match status" value="3"/>
</dbReference>
<dbReference type="PANTHER" id="PTHR16515">
    <property type="entry name" value="PR DOMAIN ZINC FINGER PROTEIN"/>
    <property type="match status" value="1"/>
</dbReference>
<evidence type="ECO:0000313" key="9">
    <source>
        <dbReference type="EMBL" id="ODM90949.1"/>
    </source>
</evidence>
<proteinExistence type="predicted"/>
<gene>
    <name evidence="9" type="ORF">Ocin01_15733</name>
</gene>
<dbReference type="GO" id="GO:0010468">
    <property type="term" value="P:regulation of gene expression"/>
    <property type="evidence" value="ECO:0007669"/>
    <property type="project" value="TreeGrafter"/>
</dbReference>
<dbReference type="EMBL" id="LJIJ01001732">
    <property type="protein sequence ID" value="ODM90949.1"/>
    <property type="molecule type" value="Genomic_DNA"/>
</dbReference>
<dbReference type="InterPro" id="IPR036236">
    <property type="entry name" value="Znf_C2H2_sf"/>
</dbReference>
<feature type="domain" description="C2H2-type" evidence="8">
    <location>
        <begin position="12"/>
        <end position="40"/>
    </location>
</feature>
<evidence type="ECO:0000313" key="10">
    <source>
        <dbReference type="Proteomes" id="UP000094527"/>
    </source>
</evidence>
<dbReference type="Proteomes" id="UP000094527">
    <property type="component" value="Unassembled WGS sequence"/>
</dbReference>
<dbReference type="AlphaFoldDB" id="A0A1D2MDC1"/>
<feature type="domain" description="C2H2-type" evidence="8">
    <location>
        <begin position="43"/>
        <end position="70"/>
    </location>
</feature>
<name>A0A1D2MDC1_ORCCI</name>
<evidence type="ECO:0000256" key="2">
    <source>
        <dbReference type="ARBA" id="ARBA00022723"/>
    </source>
</evidence>
<dbReference type="InterPro" id="IPR050331">
    <property type="entry name" value="Zinc_finger"/>
</dbReference>
<dbReference type="PANTHER" id="PTHR16515:SF57">
    <property type="entry name" value="ZINC FINGER PROTEIN 154-LIKE"/>
    <property type="match status" value="1"/>
</dbReference>
<protein>
    <recommendedName>
        <fullName evidence="8">C2H2-type domain-containing protein</fullName>
    </recommendedName>
</protein>
<comment type="subcellular location">
    <subcellularLocation>
        <location evidence="1">Nucleus</location>
    </subcellularLocation>
</comment>
<keyword evidence="2" id="KW-0479">Metal-binding</keyword>